<dbReference type="Proteomes" id="UP000239187">
    <property type="component" value="Chromosome"/>
</dbReference>
<feature type="compositionally biased region" description="Basic and acidic residues" evidence="1">
    <location>
        <begin position="1"/>
        <end position="20"/>
    </location>
</feature>
<evidence type="ECO:0000256" key="2">
    <source>
        <dbReference type="SAM" id="Phobius"/>
    </source>
</evidence>
<dbReference type="AlphaFoldDB" id="A0A2L0UIX2"/>
<sequence length="223" mass="23172">MAARQETDARSGDRSRERPAPRSAVPGSRVPGLEERKLLHQREKEHFGGMKFGSAFFGWLTATGMFVLLSALVGALAAVFGIGSNLSTADLTSGSGEAQTTGITAAVVLGVVLLLSYFAGGYVAGRMARFSGVKQGVAVWLWAVIVAVVLAVIGFIIGNQANVTERFQGLGVPSAADLTGPGLISLLVVAAVALVGAILGGLAGMRYHRKIDRADFDALETTE</sequence>
<feature type="transmembrane region" description="Helical" evidence="2">
    <location>
        <begin position="137"/>
        <end position="158"/>
    </location>
</feature>
<accession>A0A2L0UIX2</accession>
<name>A0A2L0UIX2_9MICC</name>
<evidence type="ECO:0000256" key="1">
    <source>
        <dbReference type="SAM" id="MobiDB-lite"/>
    </source>
</evidence>
<protein>
    <submittedName>
        <fullName evidence="3">Uncharacterized protein</fullName>
    </submittedName>
</protein>
<keyword evidence="2" id="KW-1133">Transmembrane helix</keyword>
<proteinExistence type="predicted"/>
<evidence type="ECO:0000313" key="3">
    <source>
        <dbReference type="EMBL" id="AUZ89201.1"/>
    </source>
</evidence>
<dbReference type="EMBL" id="CP024915">
    <property type="protein sequence ID" value="AUZ89201.1"/>
    <property type="molecule type" value="Genomic_DNA"/>
</dbReference>
<evidence type="ECO:0000313" key="4">
    <source>
        <dbReference type="Proteomes" id="UP000239187"/>
    </source>
</evidence>
<feature type="transmembrane region" description="Helical" evidence="2">
    <location>
        <begin position="178"/>
        <end position="203"/>
    </location>
</feature>
<reference evidence="3 4" key="1">
    <citation type="submission" date="2017-11" db="EMBL/GenBank/DDBJ databases">
        <title>Draft genome of Arthrobacter agilis strain UMCV2, a plant growth-promoting rhizobacterium and biocontrol capacity of phytopathogenic fungi.</title>
        <authorList>
            <person name="Martinez-Camara R."/>
            <person name="Santoyo G."/>
            <person name="Moreno-Hagelsieb G."/>
            <person name="Valencia-Cantero E."/>
        </authorList>
    </citation>
    <scope>NUCLEOTIDE SEQUENCE [LARGE SCALE GENOMIC DNA]</scope>
    <source>
        <strain evidence="3 4">UMCV2</strain>
    </source>
</reference>
<keyword evidence="2" id="KW-0812">Transmembrane</keyword>
<feature type="transmembrane region" description="Helical" evidence="2">
    <location>
        <begin position="103"/>
        <end position="125"/>
    </location>
</feature>
<feature type="region of interest" description="Disordered" evidence="1">
    <location>
        <begin position="1"/>
        <end position="35"/>
    </location>
</feature>
<organism evidence="3 4">
    <name type="scientific">Arthrobacter agilis</name>
    <dbReference type="NCBI Taxonomy" id="37921"/>
    <lineage>
        <taxon>Bacteria</taxon>
        <taxon>Bacillati</taxon>
        <taxon>Actinomycetota</taxon>
        <taxon>Actinomycetes</taxon>
        <taxon>Micrococcales</taxon>
        <taxon>Micrococcaceae</taxon>
        <taxon>Arthrobacter</taxon>
    </lineage>
</organism>
<gene>
    <name evidence="3" type="ORF">CVO76_01945</name>
</gene>
<feature type="transmembrane region" description="Helical" evidence="2">
    <location>
        <begin position="56"/>
        <end position="83"/>
    </location>
</feature>
<keyword evidence="2" id="KW-0472">Membrane</keyword>